<gene>
    <name evidence="1" type="ORF">LCGC14_1429450</name>
</gene>
<name>A0A0F9JP13_9ZZZZ</name>
<dbReference type="AlphaFoldDB" id="A0A0F9JP13"/>
<dbReference type="EMBL" id="LAZR01009615">
    <property type="protein sequence ID" value="KKM71549.1"/>
    <property type="molecule type" value="Genomic_DNA"/>
</dbReference>
<organism evidence="1">
    <name type="scientific">marine sediment metagenome</name>
    <dbReference type="NCBI Taxonomy" id="412755"/>
    <lineage>
        <taxon>unclassified sequences</taxon>
        <taxon>metagenomes</taxon>
        <taxon>ecological metagenomes</taxon>
    </lineage>
</organism>
<dbReference type="InterPro" id="IPR007438">
    <property type="entry name" value="DUF488"/>
</dbReference>
<reference evidence="1" key="1">
    <citation type="journal article" date="2015" name="Nature">
        <title>Complex archaea that bridge the gap between prokaryotes and eukaryotes.</title>
        <authorList>
            <person name="Spang A."/>
            <person name="Saw J.H."/>
            <person name="Jorgensen S.L."/>
            <person name="Zaremba-Niedzwiedzka K."/>
            <person name="Martijn J."/>
            <person name="Lind A.E."/>
            <person name="van Eijk R."/>
            <person name="Schleper C."/>
            <person name="Guy L."/>
            <person name="Ettema T.J."/>
        </authorList>
    </citation>
    <scope>NUCLEOTIDE SEQUENCE</scope>
</reference>
<comment type="caution">
    <text evidence="1">The sequence shown here is derived from an EMBL/GenBank/DDBJ whole genome shotgun (WGS) entry which is preliminary data.</text>
</comment>
<evidence type="ECO:0000313" key="1">
    <source>
        <dbReference type="EMBL" id="KKM71549.1"/>
    </source>
</evidence>
<proteinExistence type="predicted"/>
<dbReference type="Pfam" id="PF04343">
    <property type="entry name" value="DUF488"/>
    <property type="match status" value="1"/>
</dbReference>
<sequence>MGRFQKIKMLRYKTMKEIEMDKIKKLARFTQKIKTEFLVGKTPMELIQSLKMKKVNIVIDIRSWPENPVYFEPLKLQLLLIKNKIEYIQFQALGNPIVLRRQAGENYELAKELYQKYIISAPKAKDQFLELYKKIRFKKIYCLICYCNTNDPRICHRFWLRESLINAKRINLGFEGNFVLERDIQPIFQEVN</sequence>
<accession>A0A0F9JP13</accession>
<evidence type="ECO:0008006" key="2">
    <source>
        <dbReference type="Google" id="ProtNLM"/>
    </source>
</evidence>
<protein>
    <recommendedName>
        <fullName evidence="2">DUF488 domain-containing protein</fullName>
    </recommendedName>
</protein>